<evidence type="ECO:0000256" key="1">
    <source>
        <dbReference type="SAM" id="MobiDB-lite"/>
    </source>
</evidence>
<proteinExistence type="predicted"/>
<feature type="compositionally biased region" description="Basic residues" evidence="1">
    <location>
        <begin position="1"/>
        <end position="11"/>
    </location>
</feature>
<accession>A0AAE1K4D8</accession>
<sequence>MTHFYVRRNSKLGKNQTPSPLKTMKPNEKIFMTSSRNVFRNTASVSPAAVNPSPSSPLNSQGERHPVTPRLETLKFRRPRGVSRVMAGRTVRVWPGGGELSVRGEGKP</sequence>
<dbReference type="Proteomes" id="UP001286313">
    <property type="component" value="Unassembled WGS sequence"/>
</dbReference>
<evidence type="ECO:0000313" key="3">
    <source>
        <dbReference type="Proteomes" id="UP001286313"/>
    </source>
</evidence>
<name>A0AAE1K4D8_PETCI</name>
<comment type="caution">
    <text evidence="2">The sequence shown here is derived from an EMBL/GenBank/DDBJ whole genome shotgun (WGS) entry which is preliminary data.</text>
</comment>
<reference evidence="2" key="1">
    <citation type="submission" date="2023-10" db="EMBL/GenBank/DDBJ databases">
        <title>Genome assemblies of two species of porcelain crab, Petrolisthes cinctipes and Petrolisthes manimaculis (Anomura: Porcellanidae).</title>
        <authorList>
            <person name="Angst P."/>
        </authorList>
    </citation>
    <scope>NUCLEOTIDE SEQUENCE</scope>
    <source>
        <strain evidence="2">PB745_01</strain>
        <tissue evidence="2">Gill</tissue>
    </source>
</reference>
<feature type="region of interest" description="Disordered" evidence="1">
    <location>
        <begin position="1"/>
        <end position="24"/>
    </location>
</feature>
<protein>
    <submittedName>
        <fullName evidence="2">Uncharacterized protein</fullName>
    </submittedName>
</protein>
<keyword evidence="3" id="KW-1185">Reference proteome</keyword>
<feature type="region of interest" description="Disordered" evidence="1">
    <location>
        <begin position="44"/>
        <end position="69"/>
    </location>
</feature>
<evidence type="ECO:0000313" key="2">
    <source>
        <dbReference type="EMBL" id="KAK3862360.1"/>
    </source>
</evidence>
<feature type="compositionally biased region" description="Low complexity" evidence="1">
    <location>
        <begin position="44"/>
        <end position="60"/>
    </location>
</feature>
<dbReference type="AlphaFoldDB" id="A0AAE1K4D8"/>
<gene>
    <name evidence="2" type="ORF">Pcinc_031774</name>
</gene>
<dbReference type="EMBL" id="JAWQEG010004265">
    <property type="protein sequence ID" value="KAK3862360.1"/>
    <property type="molecule type" value="Genomic_DNA"/>
</dbReference>
<organism evidence="2 3">
    <name type="scientific">Petrolisthes cinctipes</name>
    <name type="common">Flat porcelain crab</name>
    <dbReference type="NCBI Taxonomy" id="88211"/>
    <lineage>
        <taxon>Eukaryota</taxon>
        <taxon>Metazoa</taxon>
        <taxon>Ecdysozoa</taxon>
        <taxon>Arthropoda</taxon>
        <taxon>Crustacea</taxon>
        <taxon>Multicrustacea</taxon>
        <taxon>Malacostraca</taxon>
        <taxon>Eumalacostraca</taxon>
        <taxon>Eucarida</taxon>
        <taxon>Decapoda</taxon>
        <taxon>Pleocyemata</taxon>
        <taxon>Anomura</taxon>
        <taxon>Galatheoidea</taxon>
        <taxon>Porcellanidae</taxon>
        <taxon>Petrolisthes</taxon>
    </lineage>
</organism>